<evidence type="ECO:0000256" key="2">
    <source>
        <dbReference type="ARBA" id="ARBA00022649"/>
    </source>
</evidence>
<evidence type="ECO:0008006" key="5">
    <source>
        <dbReference type="Google" id="ProtNLM"/>
    </source>
</evidence>
<proteinExistence type="inferred from homology"/>
<comment type="similarity">
    <text evidence="1">Belongs to the RelE toxin family.</text>
</comment>
<dbReference type="AlphaFoldDB" id="A0A9W6MMU7"/>
<reference evidence="3" key="1">
    <citation type="journal article" date="2014" name="Int. J. Syst. Evol. Microbiol.">
        <title>Complete genome sequence of Corynebacterium casei LMG S-19264T (=DSM 44701T), isolated from a smear-ripened cheese.</title>
        <authorList>
            <consortium name="US DOE Joint Genome Institute (JGI-PGF)"/>
            <person name="Walter F."/>
            <person name="Albersmeier A."/>
            <person name="Kalinowski J."/>
            <person name="Ruckert C."/>
        </authorList>
    </citation>
    <scope>NUCLEOTIDE SEQUENCE</scope>
    <source>
        <strain evidence="3">VKM B-1513</strain>
    </source>
</reference>
<keyword evidence="4" id="KW-1185">Reference proteome</keyword>
<keyword evidence="2" id="KW-1277">Toxin-antitoxin system</keyword>
<dbReference type="Pfam" id="PF05016">
    <property type="entry name" value="ParE_toxin"/>
    <property type="match status" value="1"/>
</dbReference>
<dbReference type="InterPro" id="IPR051803">
    <property type="entry name" value="TA_system_RelE-like_toxin"/>
</dbReference>
<dbReference type="InterPro" id="IPR035093">
    <property type="entry name" value="RelE/ParE_toxin_dom_sf"/>
</dbReference>
<organism evidence="3 4">
    <name type="scientific">Maricaulis virginensis</name>
    <dbReference type="NCBI Taxonomy" id="144022"/>
    <lineage>
        <taxon>Bacteria</taxon>
        <taxon>Pseudomonadati</taxon>
        <taxon>Pseudomonadota</taxon>
        <taxon>Alphaproteobacteria</taxon>
        <taxon>Maricaulales</taxon>
        <taxon>Maricaulaceae</taxon>
        <taxon>Maricaulis</taxon>
    </lineage>
</organism>
<sequence length="91" mass="10046">MTIAWSARAKDDLVTIFTRIAADNIDAAARLRDHMFKAVGMLGTYPSMGRTGRVASTRELALPGTAYLVIYRQNGDGIEILRVLHGARDWP</sequence>
<evidence type="ECO:0000313" key="3">
    <source>
        <dbReference type="EMBL" id="GLK51388.1"/>
    </source>
</evidence>
<name>A0A9W6MMU7_9PROT</name>
<dbReference type="RefSeq" id="WP_271185770.1">
    <property type="nucleotide sequence ID" value="NZ_BSFE01000002.1"/>
</dbReference>
<protein>
    <recommendedName>
        <fullName evidence="5">Toxin ParE1/3/4</fullName>
    </recommendedName>
</protein>
<dbReference type="Proteomes" id="UP001143486">
    <property type="component" value="Unassembled WGS sequence"/>
</dbReference>
<evidence type="ECO:0000256" key="1">
    <source>
        <dbReference type="ARBA" id="ARBA00006226"/>
    </source>
</evidence>
<reference evidence="3" key="2">
    <citation type="submission" date="2023-01" db="EMBL/GenBank/DDBJ databases">
        <authorList>
            <person name="Sun Q."/>
            <person name="Evtushenko L."/>
        </authorList>
    </citation>
    <scope>NUCLEOTIDE SEQUENCE</scope>
    <source>
        <strain evidence="3">VKM B-1513</strain>
    </source>
</reference>
<dbReference type="EMBL" id="BSFE01000002">
    <property type="protein sequence ID" value="GLK51388.1"/>
    <property type="molecule type" value="Genomic_DNA"/>
</dbReference>
<dbReference type="PANTHER" id="PTHR33755">
    <property type="entry name" value="TOXIN PARE1-RELATED"/>
    <property type="match status" value="1"/>
</dbReference>
<comment type="caution">
    <text evidence="3">The sequence shown here is derived from an EMBL/GenBank/DDBJ whole genome shotgun (WGS) entry which is preliminary data.</text>
</comment>
<dbReference type="Gene3D" id="3.30.2310.20">
    <property type="entry name" value="RelE-like"/>
    <property type="match status" value="1"/>
</dbReference>
<dbReference type="PANTHER" id="PTHR33755:SF6">
    <property type="entry name" value="PLASMID STABILIZATION SYSTEM PROTEIN"/>
    <property type="match status" value="1"/>
</dbReference>
<dbReference type="InterPro" id="IPR007712">
    <property type="entry name" value="RelE/ParE_toxin"/>
</dbReference>
<gene>
    <name evidence="3" type="ORF">GCM10017621_08960</name>
</gene>
<accession>A0A9W6MMU7</accession>
<evidence type="ECO:0000313" key="4">
    <source>
        <dbReference type="Proteomes" id="UP001143486"/>
    </source>
</evidence>